<gene>
    <name evidence="7" type="ORF">J2S37_001372</name>
</gene>
<comment type="caution">
    <text evidence="7">The sequence shown here is derived from an EMBL/GenBank/DDBJ whole genome shotgun (WGS) entry which is preliminary data.</text>
</comment>
<dbReference type="Pfam" id="PF03631">
    <property type="entry name" value="Virul_fac_BrkB"/>
    <property type="match status" value="1"/>
</dbReference>
<evidence type="ECO:0000256" key="3">
    <source>
        <dbReference type="ARBA" id="ARBA00022692"/>
    </source>
</evidence>
<sequence>MATTTRPNQDRTDEYGIERSNADELGFIDRYRDKWPWFDHIMLMNERYTQRGGNQFAAGITYFSVLSMFPLLMLSFAAIASVLANRPDVLMEINERVSSTIEGSLGETVNNIISTAIDQRSAMFGVGGATALWSGLNWMNNLRYGVSKMWNYPIDEGNFVKTKIADFLGLIGVLLLLAVALGITVVGSSGLTMTLLEFAHLDQIPGIGIMTTIVALVLGIVANFLVFFWLLKKLPRGEVPRKSAVQASLIGAVAFEVFKQLGSVFFSSALNNPAGATFGPIIGVMVLFYFIWRILLYTSAWAATSKEALEIAQLDAPAPAVIYVRQEVATGPNPTTSVGVGAVLGAVGAGIIGLFMRKK</sequence>
<evidence type="ECO:0000256" key="1">
    <source>
        <dbReference type="ARBA" id="ARBA00004651"/>
    </source>
</evidence>
<feature type="transmembrane region" description="Helical" evidence="6">
    <location>
        <begin position="278"/>
        <end position="296"/>
    </location>
</feature>
<organism evidence="7 8">
    <name type="scientific">Corynebacterium felinum</name>
    <dbReference type="NCBI Taxonomy" id="131318"/>
    <lineage>
        <taxon>Bacteria</taxon>
        <taxon>Bacillati</taxon>
        <taxon>Actinomycetota</taxon>
        <taxon>Actinomycetes</taxon>
        <taxon>Mycobacteriales</taxon>
        <taxon>Corynebacteriaceae</taxon>
        <taxon>Corynebacterium</taxon>
    </lineage>
</organism>
<dbReference type="Proteomes" id="UP001183619">
    <property type="component" value="Unassembled WGS sequence"/>
</dbReference>
<comment type="subcellular location">
    <subcellularLocation>
        <location evidence="1">Cell membrane</location>
        <topology evidence="1">Multi-pass membrane protein</topology>
    </subcellularLocation>
</comment>
<keyword evidence="5 6" id="KW-0472">Membrane</keyword>
<accession>A0ABU2B894</accession>
<name>A0ABU2B894_9CORY</name>
<protein>
    <submittedName>
        <fullName evidence="7">Membrane protein</fullName>
    </submittedName>
</protein>
<dbReference type="PANTHER" id="PTHR30213:SF1">
    <property type="entry name" value="INNER MEMBRANE PROTEIN YHJD"/>
    <property type="match status" value="1"/>
</dbReference>
<dbReference type="EMBL" id="JAVDYF010000001">
    <property type="protein sequence ID" value="MDR7354834.1"/>
    <property type="molecule type" value="Genomic_DNA"/>
</dbReference>
<dbReference type="InterPro" id="IPR005274">
    <property type="entry name" value="IM_pro_YhjD"/>
</dbReference>
<reference evidence="7 8" key="1">
    <citation type="submission" date="2023-07" db="EMBL/GenBank/DDBJ databases">
        <title>Sequencing the genomes of 1000 actinobacteria strains.</title>
        <authorList>
            <person name="Klenk H.-P."/>
        </authorList>
    </citation>
    <scope>NUCLEOTIDE SEQUENCE [LARGE SCALE GENOMIC DNA]</scope>
    <source>
        <strain evidence="7 8">DSM 44508</strain>
    </source>
</reference>
<keyword evidence="3 6" id="KW-0812">Transmembrane</keyword>
<evidence type="ECO:0000256" key="5">
    <source>
        <dbReference type="ARBA" id="ARBA00023136"/>
    </source>
</evidence>
<keyword evidence="2" id="KW-1003">Cell membrane</keyword>
<feature type="transmembrane region" description="Helical" evidence="6">
    <location>
        <begin position="167"/>
        <end position="187"/>
    </location>
</feature>
<dbReference type="InterPro" id="IPR017039">
    <property type="entry name" value="Virul_fac_BrkB"/>
</dbReference>
<feature type="transmembrane region" description="Helical" evidence="6">
    <location>
        <begin position="60"/>
        <end position="84"/>
    </location>
</feature>
<evidence type="ECO:0000313" key="7">
    <source>
        <dbReference type="EMBL" id="MDR7354834.1"/>
    </source>
</evidence>
<keyword evidence="4 6" id="KW-1133">Transmembrane helix</keyword>
<dbReference type="NCBIfam" id="TIGR00766">
    <property type="entry name" value="inner membrane protein YhjD"/>
    <property type="match status" value="1"/>
</dbReference>
<feature type="transmembrane region" description="Helical" evidence="6">
    <location>
        <begin position="338"/>
        <end position="356"/>
    </location>
</feature>
<evidence type="ECO:0000313" key="8">
    <source>
        <dbReference type="Proteomes" id="UP001183619"/>
    </source>
</evidence>
<keyword evidence="8" id="KW-1185">Reference proteome</keyword>
<evidence type="ECO:0000256" key="6">
    <source>
        <dbReference type="SAM" id="Phobius"/>
    </source>
</evidence>
<dbReference type="RefSeq" id="WP_277104950.1">
    <property type="nucleotide sequence ID" value="NZ_BAAAJS010000040.1"/>
</dbReference>
<proteinExistence type="predicted"/>
<evidence type="ECO:0000256" key="4">
    <source>
        <dbReference type="ARBA" id="ARBA00022989"/>
    </source>
</evidence>
<dbReference type="PANTHER" id="PTHR30213">
    <property type="entry name" value="INNER MEMBRANE PROTEIN YHJD"/>
    <property type="match status" value="1"/>
</dbReference>
<evidence type="ECO:0000256" key="2">
    <source>
        <dbReference type="ARBA" id="ARBA00022475"/>
    </source>
</evidence>
<feature type="transmembrane region" description="Helical" evidence="6">
    <location>
        <begin position="207"/>
        <end position="231"/>
    </location>
</feature>